<feature type="domain" description="ShKT" evidence="5">
    <location>
        <begin position="576"/>
        <end position="610"/>
    </location>
</feature>
<feature type="disulfide bond" evidence="2">
    <location>
        <begin position="576"/>
        <end position="610"/>
    </location>
</feature>
<evidence type="ECO:0000256" key="3">
    <source>
        <dbReference type="SAM" id="MobiDB-lite"/>
    </source>
</evidence>
<keyword evidence="7" id="KW-1185">Reference proteome</keyword>
<evidence type="ECO:0000259" key="5">
    <source>
        <dbReference type="PROSITE" id="PS51670"/>
    </source>
</evidence>
<dbReference type="Gene3D" id="1.10.10.1940">
    <property type="match status" value="1"/>
</dbReference>
<dbReference type="PANTHER" id="PTHR11474">
    <property type="entry name" value="TYROSINASE FAMILY MEMBER"/>
    <property type="match status" value="1"/>
</dbReference>
<dbReference type="InterPro" id="IPR050316">
    <property type="entry name" value="Tyrosinase/Hemocyanin"/>
</dbReference>
<dbReference type="Gene3D" id="1.10.1280.10">
    <property type="entry name" value="Di-copper center containing domain from catechol oxidase"/>
    <property type="match status" value="1"/>
</dbReference>
<evidence type="ECO:0000313" key="6">
    <source>
        <dbReference type="EMBL" id="CAP24819.2"/>
    </source>
</evidence>
<name>A8WW09_CAEBR</name>
<dbReference type="InterPro" id="IPR008922">
    <property type="entry name" value="Di-copper_centre_dom_sf"/>
</dbReference>
<reference evidence="6 7" key="1">
    <citation type="journal article" date="2003" name="PLoS Biol.">
        <title>The genome sequence of Caenorhabditis briggsae: a platform for comparative genomics.</title>
        <authorList>
            <person name="Stein L.D."/>
            <person name="Bao Z."/>
            <person name="Blasiar D."/>
            <person name="Blumenthal T."/>
            <person name="Brent M.R."/>
            <person name="Chen N."/>
            <person name="Chinwalla A."/>
            <person name="Clarke L."/>
            <person name="Clee C."/>
            <person name="Coghlan A."/>
            <person name="Coulson A."/>
            <person name="D'Eustachio P."/>
            <person name="Fitch D.H."/>
            <person name="Fulton L.A."/>
            <person name="Fulton R.E."/>
            <person name="Griffiths-Jones S."/>
            <person name="Harris T.W."/>
            <person name="Hillier L.W."/>
            <person name="Kamath R."/>
            <person name="Kuwabara P.E."/>
            <person name="Mardis E.R."/>
            <person name="Marra M.A."/>
            <person name="Miner T.L."/>
            <person name="Minx P."/>
            <person name="Mullikin J.C."/>
            <person name="Plumb R.W."/>
            <person name="Rogers J."/>
            <person name="Schein J.E."/>
            <person name="Sohrmann M."/>
            <person name="Spieth J."/>
            <person name="Stajich J.E."/>
            <person name="Wei C."/>
            <person name="Willey D."/>
            <person name="Wilson R.K."/>
            <person name="Durbin R."/>
            <person name="Waterston R.H."/>
        </authorList>
    </citation>
    <scope>NUCLEOTIDE SEQUENCE [LARGE SCALE GENOMIC DNA]</scope>
    <source>
        <strain evidence="6 7">AF16</strain>
    </source>
</reference>
<dbReference type="GO" id="GO:0004503">
    <property type="term" value="F:tyrosinase activity"/>
    <property type="evidence" value="ECO:0000318"/>
    <property type="project" value="GO_Central"/>
</dbReference>
<evidence type="ECO:0000256" key="1">
    <source>
        <dbReference type="ARBA" id="ARBA00022723"/>
    </source>
</evidence>
<dbReference type="GO" id="GO:0046872">
    <property type="term" value="F:metal ion binding"/>
    <property type="evidence" value="ECO:0007669"/>
    <property type="project" value="UniProtKB-KW"/>
</dbReference>
<dbReference type="PANTHER" id="PTHR11474:SF21">
    <property type="entry name" value="SHKT DOMAIN-CONTAINING PROTEIN"/>
    <property type="match status" value="1"/>
</dbReference>
<dbReference type="InterPro" id="IPR002227">
    <property type="entry name" value="Tyrosinase_Cu-bd"/>
</dbReference>
<protein>
    <submittedName>
        <fullName evidence="6">Protein CBR-TYR-4</fullName>
    </submittedName>
</protein>
<feature type="compositionally biased region" description="Gly residues" evidence="3">
    <location>
        <begin position="703"/>
        <end position="751"/>
    </location>
</feature>
<feature type="signal peptide" evidence="4">
    <location>
        <begin position="1"/>
        <end position="19"/>
    </location>
</feature>
<evidence type="ECO:0000313" key="8">
    <source>
        <dbReference type="WormBase" id="CBG04025"/>
    </source>
</evidence>
<dbReference type="OMA" id="LWMTENC"/>
<evidence type="ECO:0000256" key="4">
    <source>
        <dbReference type="SAM" id="SignalP"/>
    </source>
</evidence>
<dbReference type="FunCoup" id="A8WW09">
    <property type="interactions" value="18"/>
</dbReference>
<feature type="domain" description="ShKT" evidence="5">
    <location>
        <begin position="510"/>
        <end position="544"/>
    </location>
</feature>
<dbReference type="PROSITE" id="PS51670">
    <property type="entry name" value="SHKT"/>
    <property type="match status" value="4"/>
</dbReference>
<organism evidence="6 7">
    <name type="scientific">Caenorhabditis briggsae</name>
    <dbReference type="NCBI Taxonomy" id="6238"/>
    <lineage>
        <taxon>Eukaryota</taxon>
        <taxon>Metazoa</taxon>
        <taxon>Ecdysozoa</taxon>
        <taxon>Nematoda</taxon>
        <taxon>Chromadorea</taxon>
        <taxon>Rhabditida</taxon>
        <taxon>Rhabditina</taxon>
        <taxon>Rhabditomorpha</taxon>
        <taxon>Rhabditoidea</taxon>
        <taxon>Rhabditidae</taxon>
        <taxon>Peloderinae</taxon>
        <taxon>Caenorhabditis</taxon>
    </lineage>
</organism>
<dbReference type="STRING" id="6238.A8WW09"/>
<evidence type="ECO:0000256" key="2">
    <source>
        <dbReference type="PROSITE-ProRule" id="PRU01005"/>
    </source>
</evidence>
<keyword evidence="4" id="KW-0732">Signal</keyword>
<keyword evidence="2" id="KW-1015">Disulfide bond</keyword>
<reference evidence="6 7" key="2">
    <citation type="journal article" date="2011" name="PLoS Genet.">
        <title>Caenorhabditis briggsae recombinant inbred line genotypes reveal inter-strain incompatibility and the evolution of recombination.</title>
        <authorList>
            <person name="Ross J.A."/>
            <person name="Koboldt D.C."/>
            <person name="Staisch J.E."/>
            <person name="Chamberlin H.M."/>
            <person name="Gupta B.P."/>
            <person name="Miller R.D."/>
            <person name="Baird S.E."/>
            <person name="Haag E.S."/>
        </authorList>
    </citation>
    <scope>NUCLEOTIDE SEQUENCE [LARGE SCALE GENOMIC DNA]</scope>
    <source>
        <strain evidence="6 7">AF16</strain>
    </source>
</reference>
<dbReference type="PROSITE" id="PS00497">
    <property type="entry name" value="TYROSINASE_1"/>
    <property type="match status" value="1"/>
</dbReference>
<dbReference type="Pfam" id="PF01549">
    <property type="entry name" value="ShK"/>
    <property type="match status" value="4"/>
</dbReference>
<dbReference type="HOGENOM" id="CLU_020332_0_0_1"/>
<proteinExistence type="predicted"/>
<comment type="caution">
    <text evidence="2">Lacks conserved residue(s) required for the propagation of feature annotation.</text>
</comment>
<dbReference type="PROSITE" id="PS00498">
    <property type="entry name" value="TYROSINASE_2"/>
    <property type="match status" value="1"/>
</dbReference>
<dbReference type="PRINTS" id="PR00092">
    <property type="entry name" value="TYROSINASE"/>
</dbReference>
<dbReference type="Proteomes" id="UP000008549">
    <property type="component" value="Unassembled WGS sequence"/>
</dbReference>
<dbReference type="AlphaFoldDB" id="A8WW09"/>
<feature type="region of interest" description="Disordered" evidence="3">
    <location>
        <begin position="693"/>
        <end position="751"/>
    </location>
</feature>
<feature type="chain" id="PRO_5002729596" evidence="4">
    <location>
        <begin position="20"/>
        <end position="775"/>
    </location>
</feature>
<dbReference type="SMART" id="SM00254">
    <property type="entry name" value="ShKT"/>
    <property type="match status" value="4"/>
</dbReference>
<sequence>MRSLIPLTLLIFLLSSLLAQEDPCASAPTATAKILCRQIHKWDDGAREASKKKKIALPPGLAKGMAAEFAPIASNIYQCMDLPCLCSYLRGTATGNGGCTLPNGQPLQKSVRKEYRMLTDDERNRLHAAFRALKNNGEYDRIGRIHSQMSAAGGAHSGPAFLPWHREFVKRVEFALRQVDPSILDFQDQQTLSCSGNFSNSHNTMKILYSEYLVGGTGLVSNGPFTNWRTLAGRAQIQRAVGAQGAPLSQADIDFVMRQTQIDQVLSFTAPQQGCPYRTDFNCLEYTHGNVHIFVGGDMFDTATSSNDPSFFLHHSFIDFVWEMWRLARQSRADREIAFPPDNQLCASPQHFGASPMQPFSPMRNIDGLSNKFTDNLYSYAPRPTCQAGGDCGSKFLFCDTSTGVARCVSRIRHGSQCGQFRVNPCFSGVCQNGVCVLSATAPRPTPAPVTPPPANPNPVQSQESCFNENQCCASWAASGECSRNTAYMNEWCKASCGVCKPKYRLADDCTDRHTQCASWSRSGECTKNALWMTENCRKSCNKCGRSRAQECGGGGNTVTTTTPSPAQQCDNSDGCYNENVCCAVWGLMGECRKNTGYMACNCRVSCGHCFPEDYNYGCTFFISFKTYTFRISACVDYHRSCAGWARVGECQKNPWMAENCRSSCNSCYTQSELRRMCGTTAGSVAPVAQVRQNNPSRQPPRGGWGRNDDFGGGGWGGNGGGWGGGDPWGGSRWGSGGGGWGGGGGGWGGGGWGKRSIRAANASIAMPAFDPDLL</sequence>
<dbReference type="EMBL" id="HE600906">
    <property type="protein sequence ID" value="CAP24819.2"/>
    <property type="molecule type" value="Genomic_DNA"/>
</dbReference>
<keyword evidence="1" id="KW-0479">Metal-binding</keyword>
<dbReference type="eggNOG" id="ENOG502QRET">
    <property type="taxonomic scope" value="Eukaryota"/>
</dbReference>
<gene>
    <name evidence="8" type="primary">tyr-4</name>
    <name evidence="6" type="synonym">Cbr-tyr-4</name>
    <name evidence="8" type="ORF">CBG04025</name>
    <name evidence="6" type="ORF">CBG_04025</name>
</gene>
<feature type="disulfide bond" evidence="2">
    <location>
        <begin position="466"/>
        <end position="500"/>
    </location>
</feature>
<dbReference type="Pfam" id="PF00264">
    <property type="entry name" value="Tyrosinase"/>
    <property type="match status" value="1"/>
</dbReference>
<feature type="disulfide bond" evidence="2">
    <location>
        <begin position="510"/>
        <end position="544"/>
    </location>
</feature>
<evidence type="ECO:0000313" key="7">
    <source>
        <dbReference type="Proteomes" id="UP000008549"/>
    </source>
</evidence>
<accession>A8WW09</accession>
<dbReference type="InterPro" id="IPR003582">
    <property type="entry name" value="ShKT_dom"/>
</dbReference>
<feature type="domain" description="ShKT" evidence="5">
    <location>
        <begin position="466"/>
        <end position="500"/>
    </location>
</feature>
<dbReference type="InParanoid" id="A8WW09"/>
<feature type="domain" description="ShKT" evidence="5">
    <location>
        <begin position="635"/>
        <end position="668"/>
    </location>
</feature>
<dbReference type="SUPFAM" id="SSF48056">
    <property type="entry name" value="Di-copper centre-containing domain"/>
    <property type="match status" value="1"/>
</dbReference>
<dbReference type="WormBase" id="CBG04025">
    <property type="protein sequence ID" value="CBP01021"/>
    <property type="gene ID" value="WBGene00026773"/>
    <property type="gene designation" value="Cbr-tyr-4"/>
</dbReference>